<reference evidence="2" key="1">
    <citation type="journal article" date="2019" name="Int. J. Syst. Evol. Microbiol.">
        <title>The Global Catalogue of Microorganisms (GCM) 10K type strain sequencing project: providing services to taxonomists for standard genome sequencing and annotation.</title>
        <authorList>
            <consortium name="The Broad Institute Genomics Platform"/>
            <consortium name="The Broad Institute Genome Sequencing Center for Infectious Disease"/>
            <person name="Wu L."/>
            <person name="Ma J."/>
        </authorList>
    </citation>
    <scope>NUCLEOTIDE SEQUENCE [LARGE SCALE GENOMIC DNA]</scope>
    <source>
        <strain evidence="2">KCTC 23917</strain>
    </source>
</reference>
<accession>A0ABQ2Y3D7</accession>
<dbReference type="Proteomes" id="UP000653343">
    <property type="component" value="Unassembled WGS sequence"/>
</dbReference>
<organism evidence="1 2">
    <name type="scientific">Undibacterium squillarum</name>
    <dbReference type="NCBI Taxonomy" id="1131567"/>
    <lineage>
        <taxon>Bacteria</taxon>
        <taxon>Pseudomonadati</taxon>
        <taxon>Pseudomonadota</taxon>
        <taxon>Betaproteobacteria</taxon>
        <taxon>Burkholderiales</taxon>
        <taxon>Oxalobacteraceae</taxon>
        <taxon>Undibacterium</taxon>
    </lineage>
</organism>
<name>A0ABQ2Y3D7_9BURK</name>
<sequence>MALLGFATHLYYVFRPIEGVDVSEVALSLESPTEKYGYHKHLRLLLGDQDPDALEYLVNVQVDGEGAFEHGRTLVQVLIKLGDPIFGGMISKLNKNEKDTLLILLMAGHEYGGFSATPNWEQFNRQFPLTFRALSGKV</sequence>
<keyword evidence="2" id="KW-1185">Reference proteome</keyword>
<protein>
    <submittedName>
        <fullName evidence="1">Uncharacterized protein</fullName>
    </submittedName>
</protein>
<comment type="caution">
    <text evidence="1">The sequence shown here is derived from an EMBL/GenBank/DDBJ whole genome shotgun (WGS) entry which is preliminary data.</text>
</comment>
<dbReference type="EMBL" id="BMYU01000012">
    <property type="protein sequence ID" value="GGX53651.1"/>
    <property type="molecule type" value="Genomic_DNA"/>
</dbReference>
<gene>
    <name evidence="1" type="ORF">GCM10010946_35410</name>
</gene>
<proteinExistence type="predicted"/>
<evidence type="ECO:0000313" key="2">
    <source>
        <dbReference type="Proteomes" id="UP000653343"/>
    </source>
</evidence>
<evidence type="ECO:0000313" key="1">
    <source>
        <dbReference type="EMBL" id="GGX53651.1"/>
    </source>
</evidence>